<evidence type="ECO:0000256" key="2">
    <source>
        <dbReference type="ARBA" id="ARBA00022490"/>
    </source>
</evidence>
<accession>A0A2A4XHK7</accession>
<keyword evidence="3" id="KW-1005">Bacterial flagellum biogenesis</keyword>
<evidence type="ECO:0000256" key="3">
    <source>
        <dbReference type="ARBA" id="ARBA00022795"/>
    </source>
</evidence>
<gene>
    <name evidence="6" type="ORF">COB20_01365</name>
</gene>
<evidence type="ECO:0000256" key="4">
    <source>
        <dbReference type="ARBA" id="ARBA00023186"/>
    </source>
</evidence>
<evidence type="ECO:0000313" key="7">
    <source>
        <dbReference type="Proteomes" id="UP000218767"/>
    </source>
</evidence>
<dbReference type="InterPro" id="IPR008622">
    <property type="entry name" value="FliT"/>
</dbReference>
<dbReference type="Gene3D" id="1.20.58.380">
    <property type="entry name" value="Flagellar protein flit"/>
    <property type="match status" value="1"/>
</dbReference>
<keyword evidence="4" id="KW-0143">Chaperone</keyword>
<dbReference type="AlphaFoldDB" id="A0A2A4XHK7"/>
<comment type="subcellular location">
    <subcellularLocation>
        <location evidence="1">Cytoplasm</location>
        <location evidence="1">Cytosol</location>
    </subcellularLocation>
</comment>
<dbReference type="Proteomes" id="UP000218767">
    <property type="component" value="Unassembled WGS sequence"/>
</dbReference>
<dbReference type="GO" id="GO:0044781">
    <property type="term" value="P:bacterial-type flagellum organization"/>
    <property type="evidence" value="ECO:0007669"/>
    <property type="project" value="UniProtKB-KW"/>
</dbReference>
<protein>
    <recommendedName>
        <fullName evidence="5">Flagellar protein FliT</fullName>
    </recommendedName>
</protein>
<dbReference type="Pfam" id="PF05400">
    <property type="entry name" value="FliT"/>
    <property type="match status" value="1"/>
</dbReference>
<comment type="caution">
    <text evidence="6">The sequence shown here is derived from an EMBL/GenBank/DDBJ whole genome shotgun (WGS) entry which is preliminary data.</text>
</comment>
<dbReference type="EMBL" id="NVUL01000004">
    <property type="protein sequence ID" value="PCI81629.1"/>
    <property type="molecule type" value="Genomic_DNA"/>
</dbReference>
<keyword evidence="2" id="KW-0963">Cytoplasm</keyword>
<sequence length="102" mass="11385">MYDRNLTQVLRLTAEMENRAADGEWGVVQELDAARLVEMEKLSYDDGNDAKDKSAVLACLLQSNRTIATLAREAKSKLQLERQQLLQGKQATGSYQQIQGNA</sequence>
<evidence type="ECO:0000256" key="5">
    <source>
        <dbReference type="ARBA" id="ARBA00093797"/>
    </source>
</evidence>
<proteinExistence type="predicted"/>
<evidence type="ECO:0000313" key="6">
    <source>
        <dbReference type="EMBL" id="PCI81629.1"/>
    </source>
</evidence>
<reference evidence="7" key="1">
    <citation type="submission" date="2017-08" db="EMBL/GenBank/DDBJ databases">
        <title>A dynamic microbial community with high functional redundancy inhabits the cold, oxic subseafloor aquifer.</title>
        <authorList>
            <person name="Tully B.J."/>
            <person name="Wheat C.G."/>
            <person name="Glazer B.T."/>
            <person name="Huber J.A."/>
        </authorList>
    </citation>
    <scope>NUCLEOTIDE SEQUENCE [LARGE SCALE GENOMIC DNA]</scope>
</reference>
<evidence type="ECO:0000256" key="1">
    <source>
        <dbReference type="ARBA" id="ARBA00004514"/>
    </source>
</evidence>
<name>A0A2A4XHK7_9GAMM</name>
<organism evidence="6 7">
    <name type="scientific">SAR86 cluster bacterium</name>
    <dbReference type="NCBI Taxonomy" id="2030880"/>
    <lineage>
        <taxon>Bacteria</taxon>
        <taxon>Pseudomonadati</taxon>
        <taxon>Pseudomonadota</taxon>
        <taxon>Gammaproteobacteria</taxon>
        <taxon>SAR86 cluster</taxon>
    </lineage>
</organism>